<evidence type="ECO:0000313" key="1">
    <source>
        <dbReference type="EMBL" id="CDL11711.1"/>
    </source>
</evidence>
<comment type="caution">
    <text evidence="1">The sequence shown here is derived from an EMBL/GenBank/DDBJ whole genome shotgun (WGS) entry which is preliminary data.</text>
</comment>
<accession>W1DQN2</accession>
<organism evidence="1 2">
    <name type="scientific">Klebsiella pneumoniae IS43</name>
    <dbReference type="NCBI Taxonomy" id="1432552"/>
    <lineage>
        <taxon>Bacteria</taxon>
        <taxon>Pseudomonadati</taxon>
        <taxon>Pseudomonadota</taxon>
        <taxon>Gammaproteobacteria</taxon>
        <taxon>Enterobacterales</taxon>
        <taxon>Enterobacteriaceae</taxon>
        <taxon>Klebsiella/Raoultella group</taxon>
        <taxon>Klebsiella</taxon>
        <taxon>Klebsiella pneumoniae complex</taxon>
    </lineage>
</organism>
<name>W1DQN2_KLEPN</name>
<protein>
    <submittedName>
        <fullName evidence="1">Uncharacterized protein</fullName>
    </submittedName>
</protein>
<sequence length="40" mass="4814">MTSFSWSFSLAVVFFSRLFNERALLFCSHDKPRVFYQYGK</sequence>
<proteinExistence type="predicted"/>
<dbReference type="AlphaFoldDB" id="W1DQN2"/>
<dbReference type="Proteomes" id="UP000019183">
    <property type="component" value="Unassembled WGS sequence"/>
</dbReference>
<keyword evidence="2" id="KW-1185">Reference proteome</keyword>
<dbReference type="EMBL" id="CBWK010000706">
    <property type="protein sequence ID" value="CDL11711.1"/>
    <property type="molecule type" value="Genomic_DNA"/>
</dbReference>
<evidence type="ECO:0000313" key="2">
    <source>
        <dbReference type="Proteomes" id="UP000019183"/>
    </source>
</evidence>
<reference evidence="1" key="1">
    <citation type="submission" date="2013-10" db="EMBL/GenBank/DDBJ databases">
        <title>Antibiotic resistance diversity of beta-lactamase producers in the General Hospital Vienna.</title>
        <authorList>
            <person name="Barisic I."/>
            <person name="Mitteregger D."/>
            <person name="Hirschl A.M."/>
            <person name="Noehammer C."/>
            <person name="Wiesinger-Mayr H."/>
        </authorList>
    </citation>
    <scope>NUCLEOTIDE SEQUENCE [LARGE SCALE GENOMIC DNA]</scope>
    <source>
        <strain evidence="1">IS43</strain>
    </source>
</reference>